<evidence type="ECO:0000313" key="10">
    <source>
        <dbReference type="Proteomes" id="UP000030661"/>
    </source>
</evidence>
<dbReference type="InterPro" id="IPR035906">
    <property type="entry name" value="MetI-like_sf"/>
</dbReference>
<gene>
    <name evidence="9" type="ORF">U27_00990</name>
</gene>
<feature type="transmembrane region" description="Helical" evidence="7">
    <location>
        <begin position="114"/>
        <end position="136"/>
    </location>
</feature>
<dbReference type="PANTHER" id="PTHR32243:SF18">
    <property type="entry name" value="INNER MEMBRANE ABC TRANSPORTER PERMEASE PROTEIN YCJP"/>
    <property type="match status" value="1"/>
</dbReference>
<dbReference type="GO" id="GO:0005886">
    <property type="term" value="C:plasma membrane"/>
    <property type="evidence" value="ECO:0007669"/>
    <property type="project" value="UniProtKB-SubCell"/>
</dbReference>
<dbReference type="PROSITE" id="PS50928">
    <property type="entry name" value="ABC_TM1"/>
    <property type="match status" value="1"/>
</dbReference>
<comment type="subcellular location">
    <subcellularLocation>
        <location evidence="1 7">Cell membrane</location>
        <topology evidence="1 7">Multi-pass membrane protein</topology>
    </subcellularLocation>
</comment>
<dbReference type="PANTHER" id="PTHR32243">
    <property type="entry name" value="MALTOSE TRANSPORT SYSTEM PERMEASE-RELATED"/>
    <property type="match status" value="1"/>
</dbReference>
<dbReference type="InterPro" id="IPR050901">
    <property type="entry name" value="BP-dep_ABC_trans_perm"/>
</dbReference>
<dbReference type="EMBL" id="DF820477">
    <property type="protein sequence ID" value="GAK61092.1"/>
    <property type="molecule type" value="Genomic_DNA"/>
</dbReference>
<dbReference type="CDD" id="cd06261">
    <property type="entry name" value="TM_PBP2"/>
    <property type="match status" value="1"/>
</dbReference>
<feature type="transmembrane region" description="Helical" evidence="7">
    <location>
        <begin position="249"/>
        <end position="270"/>
    </location>
</feature>
<keyword evidence="4 7" id="KW-0812">Transmembrane</keyword>
<name>A0A081C937_VECG1</name>
<keyword evidence="2 7" id="KW-0813">Transport</keyword>
<dbReference type="GO" id="GO:0055085">
    <property type="term" value="P:transmembrane transport"/>
    <property type="evidence" value="ECO:0007669"/>
    <property type="project" value="InterPro"/>
</dbReference>
<dbReference type="eggNOG" id="COG0395">
    <property type="taxonomic scope" value="Bacteria"/>
</dbReference>
<evidence type="ECO:0000256" key="3">
    <source>
        <dbReference type="ARBA" id="ARBA00022475"/>
    </source>
</evidence>
<keyword evidence="3" id="KW-1003">Cell membrane</keyword>
<evidence type="ECO:0000256" key="7">
    <source>
        <dbReference type="RuleBase" id="RU363032"/>
    </source>
</evidence>
<feature type="domain" description="ABC transmembrane type-1" evidence="8">
    <location>
        <begin position="79"/>
        <end position="270"/>
    </location>
</feature>
<dbReference type="STRING" id="1499967.U27_00990"/>
<accession>A0A081C937</accession>
<evidence type="ECO:0000256" key="2">
    <source>
        <dbReference type="ARBA" id="ARBA00022448"/>
    </source>
</evidence>
<feature type="transmembrane region" description="Helical" evidence="7">
    <location>
        <begin position="148"/>
        <end position="170"/>
    </location>
</feature>
<dbReference type="SUPFAM" id="SSF161098">
    <property type="entry name" value="MetI-like"/>
    <property type="match status" value="1"/>
</dbReference>
<evidence type="ECO:0000256" key="5">
    <source>
        <dbReference type="ARBA" id="ARBA00022989"/>
    </source>
</evidence>
<evidence type="ECO:0000256" key="6">
    <source>
        <dbReference type="ARBA" id="ARBA00023136"/>
    </source>
</evidence>
<dbReference type="Pfam" id="PF00528">
    <property type="entry name" value="BPD_transp_1"/>
    <property type="match status" value="1"/>
</dbReference>
<feature type="transmembrane region" description="Helical" evidence="7">
    <location>
        <begin position="79"/>
        <end position="102"/>
    </location>
</feature>
<evidence type="ECO:0000313" key="9">
    <source>
        <dbReference type="EMBL" id="GAK61092.1"/>
    </source>
</evidence>
<dbReference type="InterPro" id="IPR000515">
    <property type="entry name" value="MetI-like"/>
</dbReference>
<evidence type="ECO:0000256" key="1">
    <source>
        <dbReference type="ARBA" id="ARBA00004651"/>
    </source>
</evidence>
<protein>
    <submittedName>
        <fullName evidence="9">Binding-protein-dependent transport systems inner membrane component</fullName>
    </submittedName>
</protein>
<sequence>MKKRANVIEKVCIYSAVIVLCVGILAPYTWLIISSISQRIDLTTVPLRWLPRQINLQNYREIFGGDSASSANRNLKYGVYNSLIVAGTSTIVCLIAGSLAAYTFSRMRFRGKNVFFSMILSTQFLPIVALMIPLYMIMRWLSLLNTRLALIISNCSFILPLVIWLMRGYFESVPKDLEEVARIDGCSRLGVIVRIVLPLSTPGLAASGIFAFIIAWNEFFTALILTSTLRSKTISVLISEYSSKVGVDYVAMAAAGVIASLPPVILALFFQKYIVQGLTAGAVKG</sequence>
<dbReference type="HOGENOM" id="CLU_016047_1_2_0"/>
<dbReference type="AlphaFoldDB" id="A0A081C937"/>
<evidence type="ECO:0000256" key="4">
    <source>
        <dbReference type="ARBA" id="ARBA00022692"/>
    </source>
</evidence>
<organism evidence="9">
    <name type="scientific">Vecturithrix granuli</name>
    <dbReference type="NCBI Taxonomy" id="1499967"/>
    <lineage>
        <taxon>Bacteria</taxon>
        <taxon>Candidatus Moduliflexota</taxon>
        <taxon>Candidatus Vecturitrichia</taxon>
        <taxon>Candidatus Vecturitrichales</taxon>
        <taxon>Candidatus Vecturitrichaceae</taxon>
        <taxon>Candidatus Vecturithrix</taxon>
    </lineage>
</organism>
<dbReference type="Proteomes" id="UP000030661">
    <property type="component" value="Unassembled WGS sequence"/>
</dbReference>
<feature type="transmembrane region" description="Helical" evidence="7">
    <location>
        <begin position="12"/>
        <end position="33"/>
    </location>
</feature>
<keyword evidence="5 7" id="KW-1133">Transmembrane helix</keyword>
<evidence type="ECO:0000259" key="8">
    <source>
        <dbReference type="PROSITE" id="PS50928"/>
    </source>
</evidence>
<keyword evidence="10" id="KW-1185">Reference proteome</keyword>
<dbReference type="Gene3D" id="1.10.3720.10">
    <property type="entry name" value="MetI-like"/>
    <property type="match status" value="1"/>
</dbReference>
<proteinExistence type="inferred from homology"/>
<reference evidence="9" key="1">
    <citation type="journal article" date="2015" name="PeerJ">
        <title>First genomic representation of candidate bacterial phylum KSB3 points to enhanced environmental sensing as a trigger of wastewater bulking.</title>
        <authorList>
            <person name="Sekiguchi Y."/>
            <person name="Ohashi A."/>
            <person name="Parks D.H."/>
            <person name="Yamauchi T."/>
            <person name="Tyson G.W."/>
            <person name="Hugenholtz P."/>
        </authorList>
    </citation>
    <scope>NUCLEOTIDE SEQUENCE [LARGE SCALE GENOMIC DNA]</scope>
</reference>
<feature type="transmembrane region" description="Helical" evidence="7">
    <location>
        <begin position="191"/>
        <end position="216"/>
    </location>
</feature>
<keyword evidence="6 7" id="KW-0472">Membrane</keyword>
<comment type="similarity">
    <text evidence="7">Belongs to the binding-protein-dependent transport system permease family.</text>
</comment>